<sequence length="35" mass="4027">MRMWHMCRCALPSCCTARVSTTKPMACSLTCWRCT</sequence>
<accession>A0A699ZL06</accession>
<reference evidence="1 2" key="1">
    <citation type="submission" date="2020-02" db="EMBL/GenBank/DDBJ databases">
        <title>Draft genome sequence of Haematococcus lacustris strain NIES-144.</title>
        <authorList>
            <person name="Morimoto D."/>
            <person name="Nakagawa S."/>
            <person name="Yoshida T."/>
            <person name="Sawayama S."/>
        </authorList>
    </citation>
    <scope>NUCLEOTIDE SEQUENCE [LARGE SCALE GENOMIC DNA]</scope>
    <source>
        <strain evidence="1 2">NIES-144</strain>
    </source>
</reference>
<protein>
    <submittedName>
        <fullName evidence="1">Uncharacterized protein</fullName>
    </submittedName>
</protein>
<dbReference type="EMBL" id="BLLF01001002">
    <property type="protein sequence ID" value="GFH16472.1"/>
    <property type="molecule type" value="Genomic_DNA"/>
</dbReference>
<feature type="non-terminal residue" evidence="1">
    <location>
        <position position="35"/>
    </location>
</feature>
<gene>
    <name evidence="1" type="ORF">HaLaN_12897</name>
</gene>
<keyword evidence="2" id="KW-1185">Reference proteome</keyword>
<name>A0A699ZL06_HAELA</name>
<dbReference type="Proteomes" id="UP000485058">
    <property type="component" value="Unassembled WGS sequence"/>
</dbReference>
<evidence type="ECO:0000313" key="2">
    <source>
        <dbReference type="Proteomes" id="UP000485058"/>
    </source>
</evidence>
<organism evidence="1 2">
    <name type="scientific">Haematococcus lacustris</name>
    <name type="common">Green alga</name>
    <name type="synonym">Haematococcus pluvialis</name>
    <dbReference type="NCBI Taxonomy" id="44745"/>
    <lineage>
        <taxon>Eukaryota</taxon>
        <taxon>Viridiplantae</taxon>
        <taxon>Chlorophyta</taxon>
        <taxon>core chlorophytes</taxon>
        <taxon>Chlorophyceae</taxon>
        <taxon>CS clade</taxon>
        <taxon>Chlamydomonadales</taxon>
        <taxon>Haematococcaceae</taxon>
        <taxon>Haematococcus</taxon>
    </lineage>
</organism>
<proteinExistence type="predicted"/>
<feature type="non-terminal residue" evidence="1">
    <location>
        <position position="1"/>
    </location>
</feature>
<evidence type="ECO:0000313" key="1">
    <source>
        <dbReference type="EMBL" id="GFH16472.1"/>
    </source>
</evidence>
<dbReference type="AlphaFoldDB" id="A0A699ZL06"/>
<comment type="caution">
    <text evidence="1">The sequence shown here is derived from an EMBL/GenBank/DDBJ whole genome shotgun (WGS) entry which is preliminary data.</text>
</comment>